<evidence type="ECO:0000313" key="13">
    <source>
        <dbReference type="EMBL" id="PVD31008.1"/>
    </source>
</evidence>
<keyword evidence="1 9" id="KW-0479">Metal-binding</keyword>
<keyword evidence="5 9" id="KW-0238">DNA-binding</keyword>
<dbReference type="AlphaFoldDB" id="A0A2T7PC69"/>
<dbReference type="GO" id="GO:0000122">
    <property type="term" value="P:negative regulation of transcription by RNA polymerase II"/>
    <property type="evidence" value="ECO:0007669"/>
    <property type="project" value="TreeGrafter"/>
</dbReference>
<feature type="compositionally biased region" description="Polar residues" evidence="10">
    <location>
        <begin position="130"/>
        <end position="144"/>
    </location>
</feature>
<dbReference type="InterPro" id="IPR001723">
    <property type="entry name" value="Nuclear_hrmn_rcpt"/>
</dbReference>
<evidence type="ECO:0000256" key="7">
    <source>
        <dbReference type="ARBA" id="ARBA00023170"/>
    </source>
</evidence>
<evidence type="ECO:0008006" key="15">
    <source>
        <dbReference type="Google" id="ProtNLM"/>
    </source>
</evidence>
<feature type="domain" description="Nuclear receptor" evidence="11">
    <location>
        <begin position="26"/>
        <end position="101"/>
    </location>
</feature>
<dbReference type="STRING" id="400727.A0A2T7PC69"/>
<evidence type="ECO:0000313" key="14">
    <source>
        <dbReference type="Proteomes" id="UP000245119"/>
    </source>
</evidence>
<dbReference type="Pfam" id="PF00105">
    <property type="entry name" value="zf-C4"/>
    <property type="match status" value="1"/>
</dbReference>
<dbReference type="PRINTS" id="PR00047">
    <property type="entry name" value="STROIDFINGER"/>
</dbReference>
<dbReference type="GO" id="GO:0005634">
    <property type="term" value="C:nucleus"/>
    <property type="evidence" value="ECO:0007669"/>
    <property type="project" value="UniProtKB-SubCell"/>
</dbReference>
<dbReference type="SMART" id="SM00399">
    <property type="entry name" value="ZnF_C4"/>
    <property type="match status" value="1"/>
</dbReference>
<name>A0A2T7PC69_POMCA</name>
<keyword evidence="2 9" id="KW-0863">Zinc-finger</keyword>
<dbReference type="Gene3D" id="3.30.50.10">
    <property type="entry name" value="Erythroid Transcription Factor GATA-1, subunit A"/>
    <property type="match status" value="1"/>
</dbReference>
<keyword evidence="7 9" id="KW-0675">Receptor</keyword>
<evidence type="ECO:0000256" key="3">
    <source>
        <dbReference type="ARBA" id="ARBA00022833"/>
    </source>
</evidence>
<feature type="region of interest" description="Disordered" evidence="10">
    <location>
        <begin position="168"/>
        <end position="198"/>
    </location>
</feature>
<comment type="subcellular location">
    <subcellularLocation>
        <location evidence="9">Nucleus</location>
    </subcellularLocation>
</comment>
<dbReference type="InterPro" id="IPR001628">
    <property type="entry name" value="Znf_hrmn_rcpt"/>
</dbReference>
<evidence type="ECO:0000256" key="8">
    <source>
        <dbReference type="ARBA" id="ARBA00023242"/>
    </source>
</evidence>
<evidence type="ECO:0000259" key="11">
    <source>
        <dbReference type="PROSITE" id="PS51030"/>
    </source>
</evidence>
<dbReference type="InterPro" id="IPR035500">
    <property type="entry name" value="NHR-like_dom_sf"/>
</dbReference>
<sequence length="526" mass="59652">MSTTSDDLSSNEKQHLVRKRRRLKGEKLCQICGDKALAHHFGILACETCKAFFRRNALKPLTRKCLFQNNCIIDKKTRRFCPACRLKKCFDVGMQPDLILDDDERQQRQKKMRENRMQRKQLNEGDTDKSNASWNGVSTSSHTDAQSHDDVQLQGLVCPAEHMLALNSPQSAEQSSSSIYTTQGPQSASLHLPYHHSDSATDVSSWSVELNTETDFSDAAHFANIHSPPSAGTSDSVSTASFPVHGIFVGSSGSQLSTTSPQAPTASSYMPQPPAEFHHVPRDQLPSDPYMYWRLSEEERCLLTKLSTAYQDTVLSILQSNPPKDYIIPESLSKDCYLQECEAQTRNAIRFVKQMEDFQQLNIDNQIALLKASTGQVIGLRNSALYIAEKDAWLTSFGYMTSENAARIFPDSPHFQKGKHFCKAVKAIVKNDITMYALLHCLILFDPSDDRVLDRQLVNSIRDKYVILLRHYLESLYSYRYSDKYLMALQANLAFYREVAQDKRHLVKKLFPGISNQLLLEVYDLN</sequence>
<protein>
    <recommendedName>
        <fullName evidence="15">Nuclear receptor domain-containing protein</fullName>
    </recommendedName>
</protein>
<keyword evidence="3 9" id="KW-0862">Zinc</keyword>
<feature type="compositionally biased region" description="Basic and acidic residues" evidence="10">
    <location>
        <begin position="112"/>
        <end position="129"/>
    </location>
</feature>
<dbReference type="GO" id="GO:0045944">
    <property type="term" value="P:positive regulation of transcription by RNA polymerase II"/>
    <property type="evidence" value="ECO:0007669"/>
    <property type="project" value="TreeGrafter"/>
</dbReference>
<dbReference type="PANTHER" id="PTHR24082">
    <property type="entry name" value="NUCLEAR HORMONE RECEPTOR"/>
    <property type="match status" value="1"/>
</dbReference>
<evidence type="ECO:0000256" key="2">
    <source>
        <dbReference type="ARBA" id="ARBA00022771"/>
    </source>
</evidence>
<dbReference type="Gene3D" id="1.10.565.10">
    <property type="entry name" value="Retinoid X Receptor"/>
    <property type="match status" value="1"/>
</dbReference>
<evidence type="ECO:0000256" key="10">
    <source>
        <dbReference type="SAM" id="MobiDB-lite"/>
    </source>
</evidence>
<gene>
    <name evidence="13" type="ORF">C0Q70_10284</name>
</gene>
<evidence type="ECO:0000256" key="1">
    <source>
        <dbReference type="ARBA" id="ARBA00022723"/>
    </source>
</evidence>
<feature type="region of interest" description="Disordered" evidence="10">
    <location>
        <begin position="101"/>
        <end position="148"/>
    </location>
</feature>
<feature type="compositionally biased region" description="Low complexity" evidence="10">
    <location>
        <begin position="168"/>
        <end position="178"/>
    </location>
</feature>
<evidence type="ECO:0000256" key="9">
    <source>
        <dbReference type="RuleBase" id="RU004334"/>
    </source>
</evidence>
<feature type="compositionally biased region" description="Polar residues" evidence="10">
    <location>
        <begin position="179"/>
        <end position="189"/>
    </location>
</feature>
<dbReference type="SMART" id="SM00430">
    <property type="entry name" value="HOLI"/>
    <property type="match status" value="1"/>
</dbReference>
<feature type="domain" description="NR LBD" evidence="12">
    <location>
        <begin position="298"/>
        <end position="526"/>
    </location>
</feature>
<dbReference type="PROSITE" id="PS51030">
    <property type="entry name" value="NUCLEAR_REC_DBD_2"/>
    <property type="match status" value="1"/>
</dbReference>
<comment type="similarity">
    <text evidence="9">Belongs to the nuclear hormone receptor family.</text>
</comment>
<evidence type="ECO:0000256" key="5">
    <source>
        <dbReference type="ARBA" id="ARBA00023125"/>
    </source>
</evidence>
<dbReference type="PANTHER" id="PTHR24082:SF283">
    <property type="entry name" value="NUCLEAR HORMONE RECEPTOR HR96"/>
    <property type="match status" value="1"/>
</dbReference>
<keyword evidence="14" id="KW-1185">Reference proteome</keyword>
<dbReference type="SUPFAM" id="SSF48508">
    <property type="entry name" value="Nuclear receptor ligand-binding domain"/>
    <property type="match status" value="1"/>
</dbReference>
<dbReference type="PROSITE" id="PS00031">
    <property type="entry name" value="NUCLEAR_REC_DBD_1"/>
    <property type="match status" value="1"/>
</dbReference>
<evidence type="ECO:0000259" key="12">
    <source>
        <dbReference type="PROSITE" id="PS51843"/>
    </source>
</evidence>
<dbReference type="SUPFAM" id="SSF57716">
    <property type="entry name" value="Glucocorticoid receptor-like (DNA-binding domain)"/>
    <property type="match status" value="1"/>
</dbReference>
<feature type="compositionally biased region" description="Low complexity" evidence="10">
    <location>
        <begin position="257"/>
        <end position="268"/>
    </location>
</feature>
<keyword evidence="4 9" id="KW-0805">Transcription regulation</keyword>
<keyword evidence="8 9" id="KW-0539">Nucleus</keyword>
<reference evidence="13 14" key="1">
    <citation type="submission" date="2018-04" db="EMBL/GenBank/DDBJ databases">
        <title>The genome of golden apple snail Pomacea canaliculata provides insight into stress tolerance and invasive adaptation.</title>
        <authorList>
            <person name="Liu C."/>
            <person name="Liu B."/>
            <person name="Ren Y."/>
            <person name="Zhang Y."/>
            <person name="Wang H."/>
            <person name="Li S."/>
            <person name="Jiang F."/>
            <person name="Yin L."/>
            <person name="Zhang G."/>
            <person name="Qian W."/>
            <person name="Fan W."/>
        </authorList>
    </citation>
    <scope>NUCLEOTIDE SEQUENCE [LARGE SCALE GENOMIC DNA]</scope>
    <source>
        <strain evidence="13">SZHN2017</strain>
        <tissue evidence="13">Muscle</tissue>
    </source>
</reference>
<dbReference type="InterPro" id="IPR013088">
    <property type="entry name" value="Znf_NHR/GATA"/>
</dbReference>
<comment type="caution">
    <text evidence="13">The sequence shown here is derived from an EMBL/GenBank/DDBJ whole genome shotgun (WGS) entry which is preliminary data.</text>
</comment>
<dbReference type="GO" id="GO:0000978">
    <property type="term" value="F:RNA polymerase II cis-regulatory region sequence-specific DNA binding"/>
    <property type="evidence" value="ECO:0007669"/>
    <property type="project" value="TreeGrafter"/>
</dbReference>
<dbReference type="InterPro" id="IPR000536">
    <property type="entry name" value="Nucl_hrmn_rcpt_lig-bd"/>
</dbReference>
<dbReference type="OrthoDB" id="6352325at2759"/>
<evidence type="ECO:0000256" key="6">
    <source>
        <dbReference type="ARBA" id="ARBA00023163"/>
    </source>
</evidence>
<evidence type="ECO:0000256" key="4">
    <source>
        <dbReference type="ARBA" id="ARBA00023015"/>
    </source>
</evidence>
<keyword evidence="6 9" id="KW-0804">Transcription</keyword>
<proteinExistence type="inferred from homology"/>
<dbReference type="PRINTS" id="PR00398">
    <property type="entry name" value="STRDHORMONER"/>
</dbReference>
<dbReference type="InterPro" id="IPR050234">
    <property type="entry name" value="Nuclear_hormone_rcpt_NR1"/>
</dbReference>
<accession>A0A2T7PC69</accession>
<dbReference type="Proteomes" id="UP000245119">
    <property type="component" value="Linkage Group LG5"/>
</dbReference>
<feature type="region of interest" description="Disordered" evidence="10">
    <location>
        <begin position="253"/>
        <end position="283"/>
    </location>
</feature>
<organism evidence="13 14">
    <name type="scientific">Pomacea canaliculata</name>
    <name type="common">Golden apple snail</name>
    <dbReference type="NCBI Taxonomy" id="400727"/>
    <lineage>
        <taxon>Eukaryota</taxon>
        <taxon>Metazoa</taxon>
        <taxon>Spiralia</taxon>
        <taxon>Lophotrochozoa</taxon>
        <taxon>Mollusca</taxon>
        <taxon>Gastropoda</taxon>
        <taxon>Caenogastropoda</taxon>
        <taxon>Architaenioglossa</taxon>
        <taxon>Ampullarioidea</taxon>
        <taxon>Ampullariidae</taxon>
        <taxon>Pomacea</taxon>
    </lineage>
</organism>
<dbReference type="GO" id="GO:0030154">
    <property type="term" value="P:cell differentiation"/>
    <property type="evidence" value="ECO:0007669"/>
    <property type="project" value="TreeGrafter"/>
</dbReference>
<dbReference type="PROSITE" id="PS51843">
    <property type="entry name" value="NR_LBD"/>
    <property type="match status" value="1"/>
</dbReference>
<dbReference type="Pfam" id="PF00104">
    <property type="entry name" value="Hormone_recep"/>
    <property type="match status" value="1"/>
</dbReference>
<dbReference type="GO" id="GO:0008270">
    <property type="term" value="F:zinc ion binding"/>
    <property type="evidence" value="ECO:0007669"/>
    <property type="project" value="UniProtKB-KW"/>
</dbReference>
<dbReference type="EMBL" id="PZQS01000005">
    <property type="protein sequence ID" value="PVD31008.1"/>
    <property type="molecule type" value="Genomic_DNA"/>
</dbReference>
<dbReference type="GO" id="GO:0004879">
    <property type="term" value="F:nuclear receptor activity"/>
    <property type="evidence" value="ECO:0007669"/>
    <property type="project" value="TreeGrafter"/>
</dbReference>